<protein>
    <submittedName>
        <fullName evidence="2">GNAT family N-acetyltransferase</fullName>
    </submittedName>
</protein>
<dbReference type="InterPro" id="IPR000182">
    <property type="entry name" value="GNAT_dom"/>
</dbReference>
<dbReference type="PANTHER" id="PTHR43792:SF9">
    <property type="entry name" value="RIBOSOMAL-PROTEIN-ALANINE ACETYLTRANSFERASE"/>
    <property type="match status" value="1"/>
</dbReference>
<evidence type="ECO:0000313" key="3">
    <source>
        <dbReference type="Proteomes" id="UP000516093"/>
    </source>
</evidence>
<sequence length="163" mass="18195">MNLPPYTVFPTIAGDNISLREIMPADIKDLVEISFYDSVQAITVQEATEMQAKIDKDYVDGNSIHWGIAHKTTNKIVGTCGYYRGFDKGEGELGCVLLPHYRGQGYMTSAMVLAIQFGLHTIGLKRIWASTSQHNLGAIKLLEKINFIKVANLDGQEVEYELR</sequence>
<dbReference type="GO" id="GO:0008999">
    <property type="term" value="F:protein-N-terminal-alanine acetyltransferase activity"/>
    <property type="evidence" value="ECO:0007669"/>
    <property type="project" value="TreeGrafter"/>
</dbReference>
<dbReference type="AlphaFoldDB" id="A0A7H0H0P2"/>
<evidence type="ECO:0000259" key="1">
    <source>
        <dbReference type="PROSITE" id="PS51186"/>
    </source>
</evidence>
<reference evidence="2 3" key="1">
    <citation type="submission" date="2020-08" db="EMBL/GenBank/DDBJ databases">
        <title>Genome sequence of Hymenobacter qilianensis JCM 19763T.</title>
        <authorList>
            <person name="Hyun D.-W."/>
            <person name="Bae J.-W."/>
        </authorList>
    </citation>
    <scope>NUCLEOTIDE SEQUENCE [LARGE SCALE GENOMIC DNA]</scope>
    <source>
        <strain evidence="2 3">JCM 19763</strain>
    </source>
</reference>
<dbReference type="KEGG" id="hqi:H9L05_13425"/>
<evidence type="ECO:0000313" key="2">
    <source>
        <dbReference type="EMBL" id="QNP54108.1"/>
    </source>
</evidence>
<dbReference type="CDD" id="cd04301">
    <property type="entry name" value="NAT_SF"/>
    <property type="match status" value="1"/>
</dbReference>
<dbReference type="GO" id="GO:0005737">
    <property type="term" value="C:cytoplasm"/>
    <property type="evidence" value="ECO:0007669"/>
    <property type="project" value="TreeGrafter"/>
</dbReference>
<dbReference type="Gene3D" id="3.40.630.30">
    <property type="match status" value="1"/>
</dbReference>
<dbReference type="PROSITE" id="PS51186">
    <property type="entry name" value="GNAT"/>
    <property type="match status" value="1"/>
</dbReference>
<dbReference type="Proteomes" id="UP000516093">
    <property type="component" value="Chromosome"/>
</dbReference>
<dbReference type="Pfam" id="PF13302">
    <property type="entry name" value="Acetyltransf_3"/>
    <property type="match status" value="1"/>
</dbReference>
<keyword evidence="3" id="KW-1185">Reference proteome</keyword>
<dbReference type="SUPFAM" id="SSF55729">
    <property type="entry name" value="Acyl-CoA N-acyltransferases (Nat)"/>
    <property type="match status" value="1"/>
</dbReference>
<accession>A0A7H0H0P2</accession>
<gene>
    <name evidence="2" type="ORF">H9L05_13425</name>
</gene>
<dbReference type="InterPro" id="IPR051531">
    <property type="entry name" value="N-acetyltransferase"/>
</dbReference>
<dbReference type="PANTHER" id="PTHR43792">
    <property type="entry name" value="GNAT FAMILY, PUTATIVE (AFU_ORTHOLOGUE AFUA_3G00765)-RELATED-RELATED"/>
    <property type="match status" value="1"/>
</dbReference>
<name>A0A7H0H0P2_9BACT</name>
<dbReference type="InterPro" id="IPR016181">
    <property type="entry name" value="Acyl_CoA_acyltransferase"/>
</dbReference>
<dbReference type="EMBL" id="CP060784">
    <property type="protein sequence ID" value="QNP54108.1"/>
    <property type="molecule type" value="Genomic_DNA"/>
</dbReference>
<keyword evidence="2" id="KW-0808">Transferase</keyword>
<proteinExistence type="predicted"/>
<organism evidence="2 3">
    <name type="scientific">Hymenobacter qilianensis</name>
    <dbReference type="NCBI Taxonomy" id="1385715"/>
    <lineage>
        <taxon>Bacteria</taxon>
        <taxon>Pseudomonadati</taxon>
        <taxon>Bacteroidota</taxon>
        <taxon>Cytophagia</taxon>
        <taxon>Cytophagales</taxon>
        <taxon>Hymenobacteraceae</taxon>
        <taxon>Hymenobacter</taxon>
    </lineage>
</organism>
<feature type="domain" description="N-acetyltransferase" evidence="1">
    <location>
        <begin position="17"/>
        <end position="163"/>
    </location>
</feature>